<feature type="region of interest" description="Disordered" evidence="3">
    <location>
        <begin position="47"/>
        <end position="70"/>
    </location>
</feature>
<dbReference type="GO" id="GO:0000055">
    <property type="term" value="P:ribosomal large subunit export from nucleus"/>
    <property type="evidence" value="ECO:0007669"/>
    <property type="project" value="TreeGrafter"/>
</dbReference>
<keyword evidence="1" id="KW-0547">Nucleotide-binding</keyword>
<sequence>MNCFESHRRRSLTHSIISKNIRTLERGTLIPALSNLKQMTELPPRISAASDSFSGLSDPNVDDRGGATSKHAAGLQGAACGWGATTVVPAEGMTRGKALEFPSLVMAAEAKVWVELEEGRTALKRALMPRPSLRGSSASRPLQRDARSLCALVPICGRGISRMTISSLINPNSTKNIVILNLASRTLEAKSLVGSYVSSTEDPGKFVFVGGPLLRAMKEGKWLVCQDIDRASDFWHRWRRDGFDCCHNGHLS</sequence>
<evidence type="ECO:0000256" key="1">
    <source>
        <dbReference type="ARBA" id="ARBA00022741"/>
    </source>
</evidence>
<dbReference type="EMBL" id="PGCI01000262">
    <property type="protein sequence ID" value="PLW31704.1"/>
    <property type="molecule type" value="Genomic_DNA"/>
</dbReference>
<name>A0A2N5U1U5_9BASI</name>
<comment type="caution">
    <text evidence="4">The sequence shown here is derived from an EMBL/GenBank/DDBJ whole genome shotgun (WGS) entry which is preliminary data.</text>
</comment>
<organism evidence="4 5">
    <name type="scientific">Puccinia coronata f. sp. avenae</name>
    <dbReference type="NCBI Taxonomy" id="200324"/>
    <lineage>
        <taxon>Eukaryota</taxon>
        <taxon>Fungi</taxon>
        <taxon>Dikarya</taxon>
        <taxon>Basidiomycota</taxon>
        <taxon>Pucciniomycotina</taxon>
        <taxon>Pucciniomycetes</taxon>
        <taxon>Pucciniales</taxon>
        <taxon>Pucciniaceae</taxon>
        <taxon>Puccinia</taxon>
    </lineage>
</organism>
<evidence type="ECO:0000256" key="3">
    <source>
        <dbReference type="SAM" id="MobiDB-lite"/>
    </source>
</evidence>
<dbReference type="GO" id="GO:0005634">
    <property type="term" value="C:nucleus"/>
    <property type="evidence" value="ECO:0007669"/>
    <property type="project" value="TreeGrafter"/>
</dbReference>
<dbReference type="GO" id="GO:0000027">
    <property type="term" value="P:ribosomal large subunit assembly"/>
    <property type="evidence" value="ECO:0007669"/>
    <property type="project" value="TreeGrafter"/>
</dbReference>
<dbReference type="AlphaFoldDB" id="A0A2N5U1U5"/>
<keyword evidence="2" id="KW-0067">ATP-binding</keyword>
<dbReference type="PANTHER" id="PTHR48103:SF2">
    <property type="entry name" value="MIDASIN"/>
    <property type="match status" value="1"/>
</dbReference>
<dbReference type="PANTHER" id="PTHR48103">
    <property type="entry name" value="MIDASIN-RELATED"/>
    <property type="match status" value="1"/>
</dbReference>
<accession>A0A2N5U1U5</accession>
<proteinExistence type="predicted"/>
<reference evidence="4 5" key="1">
    <citation type="submission" date="2017-11" db="EMBL/GenBank/DDBJ databases">
        <title>De novo assembly and phasing of dikaryotic genomes from two isolates of Puccinia coronata f. sp. avenae, the causal agent of oat crown rust.</title>
        <authorList>
            <person name="Miller M.E."/>
            <person name="Zhang Y."/>
            <person name="Omidvar V."/>
            <person name="Sperschneider J."/>
            <person name="Schwessinger B."/>
            <person name="Raley C."/>
            <person name="Palmer J.M."/>
            <person name="Garnica D."/>
            <person name="Upadhyaya N."/>
            <person name="Rathjen J."/>
            <person name="Taylor J.M."/>
            <person name="Park R.F."/>
            <person name="Dodds P.N."/>
            <person name="Hirsch C.D."/>
            <person name="Kianian S.F."/>
            <person name="Figueroa M."/>
        </authorList>
    </citation>
    <scope>NUCLEOTIDE SEQUENCE [LARGE SCALE GENOMIC DNA]</scope>
    <source>
        <strain evidence="4">12SD80</strain>
    </source>
</reference>
<evidence type="ECO:0000313" key="5">
    <source>
        <dbReference type="Proteomes" id="UP000235392"/>
    </source>
</evidence>
<evidence type="ECO:0000313" key="4">
    <source>
        <dbReference type="EMBL" id="PLW31704.1"/>
    </source>
</evidence>
<dbReference type="Proteomes" id="UP000235392">
    <property type="component" value="Unassembled WGS sequence"/>
</dbReference>
<evidence type="ECO:0000256" key="2">
    <source>
        <dbReference type="ARBA" id="ARBA00022840"/>
    </source>
</evidence>
<protein>
    <submittedName>
        <fullName evidence="4">Uncharacterized protein</fullName>
    </submittedName>
</protein>
<dbReference type="GO" id="GO:0030687">
    <property type="term" value="C:preribosome, large subunit precursor"/>
    <property type="evidence" value="ECO:0007669"/>
    <property type="project" value="TreeGrafter"/>
</dbReference>
<dbReference type="GO" id="GO:0005524">
    <property type="term" value="F:ATP binding"/>
    <property type="evidence" value="ECO:0007669"/>
    <property type="project" value="UniProtKB-KW"/>
</dbReference>
<gene>
    <name evidence="4" type="ORF">PCASD_20427</name>
</gene>